<evidence type="ECO:0000313" key="1">
    <source>
        <dbReference type="EMBL" id="CAG8779054.1"/>
    </source>
</evidence>
<name>A0ABN7VJN8_GIGMA</name>
<gene>
    <name evidence="1" type="ORF">GMARGA_LOCUS19461</name>
</gene>
<keyword evidence="2" id="KW-1185">Reference proteome</keyword>
<protein>
    <submittedName>
        <fullName evidence="1">26704_t:CDS:1</fullName>
    </submittedName>
</protein>
<evidence type="ECO:0000313" key="2">
    <source>
        <dbReference type="Proteomes" id="UP000789901"/>
    </source>
</evidence>
<accession>A0ABN7VJN8</accession>
<dbReference type="EMBL" id="CAJVQB010016254">
    <property type="protein sequence ID" value="CAG8779054.1"/>
    <property type="molecule type" value="Genomic_DNA"/>
</dbReference>
<comment type="caution">
    <text evidence="1">The sequence shown here is derived from an EMBL/GenBank/DDBJ whole genome shotgun (WGS) entry which is preliminary data.</text>
</comment>
<dbReference type="Proteomes" id="UP000789901">
    <property type="component" value="Unassembled WGS sequence"/>
</dbReference>
<proteinExistence type="predicted"/>
<organism evidence="1 2">
    <name type="scientific">Gigaspora margarita</name>
    <dbReference type="NCBI Taxonomy" id="4874"/>
    <lineage>
        <taxon>Eukaryota</taxon>
        <taxon>Fungi</taxon>
        <taxon>Fungi incertae sedis</taxon>
        <taxon>Mucoromycota</taxon>
        <taxon>Glomeromycotina</taxon>
        <taxon>Glomeromycetes</taxon>
        <taxon>Diversisporales</taxon>
        <taxon>Gigasporaceae</taxon>
        <taxon>Gigaspora</taxon>
    </lineage>
</organism>
<reference evidence="1 2" key="1">
    <citation type="submission" date="2021-06" db="EMBL/GenBank/DDBJ databases">
        <authorList>
            <person name="Kallberg Y."/>
            <person name="Tangrot J."/>
            <person name="Rosling A."/>
        </authorList>
    </citation>
    <scope>NUCLEOTIDE SEQUENCE [LARGE SCALE GENOMIC DNA]</scope>
    <source>
        <strain evidence="1 2">120-4 pot B 10/14</strain>
    </source>
</reference>
<sequence>MTSVTLVFGEDPYDKNFSVEISTSNNVNTLKKAINDDLKSGYWSGNENNLQKISDYFSAQPVDTNLHTSSRATSYFKKIEFRILISFLIQNTCPILNGRPFEKLVHPLLFTISSLANSLVILIVRISKYLPIFLLWIDDLIYAVTDRYVEEEERNQKMRIMFSDKLGTVSVIEYV</sequence>